<dbReference type="GO" id="GO:0006364">
    <property type="term" value="P:rRNA processing"/>
    <property type="evidence" value="ECO:0007669"/>
    <property type="project" value="TreeGrafter"/>
</dbReference>
<organism evidence="4 5">
    <name type="scientific">Escherichia coli DORA_A_5_14_21</name>
    <dbReference type="NCBI Taxonomy" id="1403943"/>
    <lineage>
        <taxon>Bacteria</taxon>
        <taxon>Pseudomonadati</taxon>
        <taxon>Pseudomonadota</taxon>
        <taxon>Gammaproteobacteria</taxon>
        <taxon>Enterobacterales</taxon>
        <taxon>Enterobacteriaceae</taxon>
        <taxon>Escherichia</taxon>
    </lineage>
</organism>
<dbReference type="FunFam" id="3.40.1260.20:FF:000002">
    <property type="entry name" value="Ribonuclease E"/>
    <property type="match status" value="1"/>
</dbReference>
<accession>W1WD24</accession>
<dbReference type="InterPro" id="IPR048583">
    <property type="entry name" value="RNase_E_G_thioredoxin-like"/>
</dbReference>
<dbReference type="GO" id="GO:0005737">
    <property type="term" value="C:cytoplasm"/>
    <property type="evidence" value="ECO:0007669"/>
    <property type="project" value="TreeGrafter"/>
</dbReference>
<dbReference type="EMBL" id="AZLZ01002313">
    <property type="protein sequence ID" value="ETJ16102.1"/>
    <property type="molecule type" value="Genomic_DNA"/>
</dbReference>
<gene>
    <name evidence="4" type="ORF">Q609_ECAC02313G0001</name>
</gene>
<evidence type="ECO:0000313" key="4">
    <source>
        <dbReference type="EMBL" id="ETJ16102.1"/>
    </source>
</evidence>
<dbReference type="GO" id="GO:0003723">
    <property type="term" value="F:RNA binding"/>
    <property type="evidence" value="ECO:0007669"/>
    <property type="project" value="InterPro"/>
</dbReference>
<dbReference type="InterPro" id="IPR004659">
    <property type="entry name" value="RNase_E/G"/>
</dbReference>
<keyword evidence="1" id="KW-0378">Hydrolase</keyword>
<dbReference type="Pfam" id="PF20833">
    <property type="entry name" value="RNase_E_G_Thio"/>
    <property type="match status" value="1"/>
</dbReference>
<keyword evidence="1" id="KW-0540">Nuclease</keyword>
<evidence type="ECO:0000256" key="2">
    <source>
        <dbReference type="SAM" id="MobiDB-lite"/>
    </source>
</evidence>
<dbReference type="PANTHER" id="PTHR30001:SF1">
    <property type="entry name" value="RIBONUCLEASE E_G-LIKE PROTEIN, CHLOROPLASTIC"/>
    <property type="match status" value="1"/>
</dbReference>
<proteinExistence type="predicted"/>
<feature type="region of interest" description="Disordered" evidence="2">
    <location>
        <begin position="1"/>
        <end position="21"/>
    </location>
</feature>
<reference evidence="4 5" key="1">
    <citation type="submission" date="2013-12" db="EMBL/GenBank/DDBJ databases">
        <title>A Varibaculum cambriense genome reconstructed from a premature infant gut community with otherwise low bacterial novelty that shifts toward anaerobic metabolism during the third week of life.</title>
        <authorList>
            <person name="Brown C.T."/>
            <person name="Sharon I."/>
            <person name="Thomas B.C."/>
            <person name="Castelle C.J."/>
            <person name="Morowitz M.J."/>
            <person name="Banfield J.F."/>
        </authorList>
    </citation>
    <scope>NUCLEOTIDE SEQUENCE [LARGE SCALE GENOMIC DNA]</scope>
    <source>
        <strain evidence="5">DORA_A_5_14_21</strain>
    </source>
</reference>
<feature type="domain" description="RNase E/G thioredoxin-like" evidence="3">
    <location>
        <begin position="21"/>
        <end position="106"/>
    </location>
</feature>
<evidence type="ECO:0000313" key="5">
    <source>
        <dbReference type="Proteomes" id="UP000018853"/>
    </source>
</evidence>
<dbReference type="GO" id="GO:0004540">
    <property type="term" value="F:RNA nuclease activity"/>
    <property type="evidence" value="ECO:0007669"/>
    <property type="project" value="InterPro"/>
</dbReference>
<dbReference type="Proteomes" id="UP000018853">
    <property type="component" value="Unassembled WGS sequence"/>
</dbReference>
<dbReference type="Gene3D" id="3.40.1260.20">
    <property type="entry name" value="Ribonuclease E, catalytic domain"/>
    <property type="match status" value="1"/>
</dbReference>
<sequence>GLLEMSRQRLSPSLGESSHHVCPRCSGTGTVRDNESLSLSILRLIEEEALKENTQEVHAIVPVPIASYLLNEKRSAVNAIETRQDGVRCVIVPNDQMETPHYHVLRVRKGEETPTLSYMLPKLHEEAMALPSEEEFAERKRP</sequence>
<dbReference type="AlphaFoldDB" id="W1WD24"/>
<feature type="non-terminal residue" evidence="4">
    <location>
        <position position="1"/>
    </location>
</feature>
<feature type="non-terminal residue" evidence="4">
    <location>
        <position position="142"/>
    </location>
</feature>
<comment type="caution">
    <text evidence="4">The sequence shown here is derived from an EMBL/GenBank/DDBJ whole genome shotgun (WGS) entry which is preliminary data.</text>
</comment>
<protein>
    <submittedName>
        <fullName evidence="4">Ribonuclease E</fullName>
    </submittedName>
</protein>
<evidence type="ECO:0000256" key="1">
    <source>
        <dbReference type="ARBA" id="ARBA00022722"/>
    </source>
</evidence>
<dbReference type="PANTHER" id="PTHR30001">
    <property type="entry name" value="RIBONUCLEASE"/>
    <property type="match status" value="1"/>
</dbReference>
<name>W1WD24_ECOLX</name>
<evidence type="ECO:0000259" key="3">
    <source>
        <dbReference type="Pfam" id="PF20833"/>
    </source>
</evidence>